<reference evidence="1" key="2">
    <citation type="submission" date="2018-07" db="EMBL/GenBank/DDBJ databases">
        <authorList>
            <person name="Ashton P.M."/>
            <person name="Dallman T."/>
            <person name="Nair S."/>
            <person name="De Pinna E."/>
            <person name="Peters T."/>
            <person name="Grant K."/>
        </authorList>
    </citation>
    <scope>NUCLEOTIDE SEQUENCE</scope>
    <source>
        <strain evidence="1">367228</strain>
    </source>
</reference>
<evidence type="ECO:0000313" key="3">
    <source>
        <dbReference type="EMBL" id="HAE0800912.1"/>
    </source>
</evidence>
<dbReference type="EMBL" id="AAMJIL010000002">
    <property type="protein sequence ID" value="EDH9499161.1"/>
    <property type="molecule type" value="Genomic_DNA"/>
</dbReference>
<comment type="caution">
    <text evidence="2">The sequence shown here is derived from an EMBL/GenBank/DDBJ whole genome shotgun (WGS) entry which is preliminary data.</text>
</comment>
<protein>
    <submittedName>
        <fullName evidence="2">Uncharacterized protein</fullName>
    </submittedName>
</protein>
<reference evidence="2" key="3">
    <citation type="submission" date="2019-04" db="EMBL/GenBank/DDBJ databases">
        <authorList>
            <consortium name="NCBI Pathogen Detection Project"/>
        </authorList>
    </citation>
    <scope>NUCLEOTIDE SEQUENCE</scope>
    <source>
        <strain evidence="2">Salmonella enterica</strain>
    </source>
</reference>
<organism evidence="2">
    <name type="scientific">Salmonella enterica subsp. enterica serovar Agama</name>
    <dbReference type="NCBI Taxonomy" id="399581"/>
    <lineage>
        <taxon>Bacteria</taxon>
        <taxon>Pseudomonadati</taxon>
        <taxon>Pseudomonadota</taxon>
        <taxon>Gammaproteobacteria</taxon>
        <taxon>Enterobacterales</taxon>
        <taxon>Enterobacteriaceae</taxon>
        <taxon>Salmonella</taxon>
    </lineage>
</organism>
<proteinExistence type="predicted"/>
<dbReference type="AlphaFoldDB" id="A0A3V8VP52"/>
<dbReference type="EMBL" id="DAAQRO010000002">
    <property type="protein sequence ID" value="HAE0567926.1"/>
    <property type="molecule type" value="Genomic_DNA"/>
</dbReference>
<gene>
    <name evidence="1" type="ORF">CC476_03690</name>
    <name evidence="2" type="ORF">G2825_03825</name>
    <name evidence="3" type="ORF">G2903_01065</name>
</gene>
<sequence>MIRQFSKAAAVRFFVTITDMSGAAFRSGAGAVDDSDLAEEKLHEHNGREKGKLIFLKKGFPLDFNFIL</sequence>
<name>A0A3V8VP52_SALET</name>
<reference evidence="2" key="1">
    <citation type="journal article" date="2018" name="Genome Biol.">
        <title>SKESA: strategic k-mer extension for scrupulous assemblies.</title>
        <authorList>
            <person name="Souvorov A."/>
            <person name="Agarwala R."/>
            <person name="Lipman D.J."/>
        </authorList>
    </citation>
    <scope>NUCLEOTIDE SEQUENCE</scope>
    <source>
        <strain evidence="2">Salmonella enterica</strain>
    </source>
</reference>
<dbReference type="EMBL" id="DAAQTM010000001">
    <property type="protein sequence ID" value="HAE0800912.1"/>
    <property type="molecule type" value="Genomic_DNA"/>
</dbReference>
<evidence type="ECO:0000313" key="2">
    <source>
        <dbReference type="EMBL" id="HAE0567926.1"/>
    </source>
</evidence>
<accession>A0A3V8VP52</accession>
<evidence type="ECO:0000313" key="1">
    <source>
        <dbReference type="EMBL" id="EDH9499161.1"/>
    </source>
</evidence>